<dbReference type="Proteomes" id="UP000198318">
    <property type="component" value="Unassembled WGS sequence"/>
</dbReference>
<feature type="compositionally biased region" description="Polar residues" evidence="7">
    <location>
        <begin position="36"/>
        <end position="48"/>
    </location>
</feature>
<dbReference type="EMBL" id="FZOR01000036">
    <property type="protein sequence ID" value="SNT49891.1"/>
    <property type="molecule type" value="Genomic_DNA"/>
</dbReference>
<keyword evidence="11" id="KW-1185">Reference proteome</keyword>
<comment type="subcellular location">
    <subcellularLocation>
        <location evidence="1">Secreted</location>
    </subcellularLocation>
</comment>
<keyword evidence="4" id="KW-0646">Protease inhibitor</keyword>
<gene>
    <name evidence="10" type="ORF">SAMN05443665_103627</name>
</gene>
<feature type="chain" id="PRO_5038774409" evidence="8">
    <location>
        <begin position="21"/>
        <end position="153"/>
    </location>
</feature>
<evidence type="ECO:0000256" key="5">
    <source>
        <dbReference type="ARBA" id="ARBA00022900"/>
    </source>
</evidence>
<evidence type="ECO:0000259" key="9">
    <source>
        <dbReference type="Pfam" id="PF00720"/>
    </source>
</evidence>
<protein>
    <submittedName>
        <fullName evidence="10">Subtilisin inhibitor-like</fullName>
    </submittedName>
</protein>
<feature type="signal peptide" evidence="8">
    <location>
        <begin position="1"/>
        <end position="20"/>
    </location>
</feature>
<dbReference type="AlphaFoldDB" id="A0A239N4L4"/>
<evidence type="ECO:0000256" key="1">
    <source>
        <dbReference type="ARBA" id="ARBA00004613"/>
    </source>
</evidence>
<dbReference type="PROSITE" id="PS51257">
    <property type="entry name" value="PROKAR_LIPOPROTEIN"/>
    <property type="match status" value="1"/>
</dbReference>
<keyword evidence="5" id="KW-0722">Serine protease inhibitor</keyword>
<evidence type="ECO:0000256" key="4">
    <source>
        <dbReference type="ARBA" id="ARBA00022690"/>
    </source>
</evidence>
<evidence type="ECO:0000256" key="7">
    <source>
        <dbReference type="SAM" id="MobiDB-lite"/>
    </source>
</evidence>
<evidence type="ECO:0000256" key="8">
    <source>
        <dbReference type="SAM" id="SignalP"/>
    </source>
</evidence>
<dbReference type="InterPro" id="IPR020054">
    <property type="entry name" value="Prot_inh_SSI_I16_CS"/>
</dbReference>
<evidence type="ECO:0000256" key="3">
    <source>
        <dbReference type="ARBA" id="ARBA00022525"/>
    </source>
</evidence>
<accession>A0A239N4L4</accession>
<dbReference type="InterPro" id="IPR023549">
    <property type="entry name" value="Subtilisin_inhibitor"/>
</dbReference>
<evidence type="ECO:0000256" key="2">
    <source>
        <dbReference type="ARBA" id="ARBA00010472"/>
    </source>
</evidence>
<dbReference type="GO" id="GO:0004867">
    <property type="term" value="F:serine-type endopeptidase inhibitor activity"/>
    <property type="evidence" value="ECO:0007669"/>
    <property type="project" value="UniProtKB-KW"/>
</dbReference>
<name>A0A239N4L4_9ACTN</name>
<dbReference type="InterPro" id="IPR036819">
    <property type="entry name" value="Subtilisin_inhibitor-like_sf"/>
</dbReference>
<sequence>MRYRTLLFAAPGVATLLTLAACGDEQANGNPAAEPSGTTSVQPSGTPADTLTITVKASAEAPAKTWTLTCDPPGGTHPKAADACAALTKAKEPFKPVPKDQMCTKIYGGPEIATVKGTWRDKPIDTKFTRGDGCQLHRWTEVGPVFGDVPKVR</sequence>
<proteinExistence type="inferred from homology"/>
<keyword evidence="6" id="KW-1015">Disulfide bond</keyword>
<organism evidence="10 11">
    <name type="scientific">Actinomadura meyerae</name>
    <dbReference type="NCBI Taxonomy" id="240840"/>
    <lineage>
        <taxon>Bacteria</taxon>
        <taxon>Bacillati</taxon>
        <taxon>Actinomycetota</taxon>
        <taxon>Actinomycetes</taxon>
        <taxon>Streptosporangiales</taxon>
        <taxon>Thermomonosporaceae</taxon>
        <taxon>Actinomadura</taxon>
    </lineage>
</organism>
<dbReference type="PROSITE" id="PS00999">
    <property type="entry name" value="SSI"/>
    <property type="match status" value="1"/>
</dbReference>
<dbReference type="Gene3D" id="3.30.350.10">
    <property type="entry name" value="Subtilisin inhibitor-like"/>
    <property type="match status" value="1"/>
</dbReference>
<reference evidence="10 11" key="1">
    <citation type="submission" date="2017-06" db="EMBL/GenBank/DDBJ databases">
        <authorList>
            <person name="Kim H.J."/>
            <person name="Triplett B.A."/>
        </authorList>
    </citation>
    <scope>NUCLEOTIDE SEQUENCE [LARGE SCALE GENOMIC DNA]</scope>
    <source>
        <strain evidence="10 11">DSM 44715</strain>
    </source>
</reference>
<keyword evidence="8" id="KW-0732">Signal</keyword>
<dbReference type="SUPFAM" id="SSF55399">
    <property type="entry name" value="Subtilisin inhibitor"/>
    <property type="match status" value="1"/>
</dbReference>
<dbReference type="OrthoDB" id="3427327at2"/>
<comment type="similarity">
    <text evidence="2">Belongs to the protease inhibitor I16 (SSI) family.</text>
</comment>
<keyword evidence="3" id="KW-0964">Secreted</keyword>
<dbReference type="GO" id="GO:0005576">
    <property type="term" value="C:extracellular region"/>
    <property type="evidence" value="ECO:0007669"/>
    <property type="project" value="UniProtKB-SubCell"/>
</dbReference>
<evidence type="ECO:0000313" key="10">
    <source>
        <dbReference type="EMBL" id="SNT49891.1"/>
    </source>
</evidence>
<feature type="region of interest" description="Disordered" evidence="7">
    <location>
        <begin position="28"/>
        <end position="48"/>
    </location>
</feature>
<evidence type="ECO:0000313" key="11">
    <source>
        <dbReference type="Proteomes" id="UP000198318"/>
    </source>
</evidence>
<dbReference type="RefSeq" id="WP_089329401.1">
    <property type="nucleotide sequence ID" value="NZ_FZOR01000036.1"/>
</dbReference>
<evidence type="ECO:0000256" key="6">
    <source>
        <dbReference type="ARBA" id="ARBA00023157"/>
    </source>
</evidence>
<dbReference type="Pfam" id="PF00720">
    <property type="entry name" value="SSI"/>
    <property type="match status" value="1"/>
</dbReference>
<feature type="domain" description="Subtilisin inhibitor" evidence="9">
    <location>
        <begin position="51"/>
        <end position="125"/>
    </location>
</feature>